<keyword evidence="3" id="KW-1185">Reference proteome</keyword>
<keyword evidence="1" id="KW-1133">Transmembrane helix</keyword>
<organism evidence="2 3">
    <name type="scientific">Hyphomicrobium sulfonivorans</name>
    <dbReference type="NCBI Taxonomy" id="121290"/>
    <lineage>
        <taxon>Bacteria</taxon>
        <taxon>Pseudomonadati</taxon>
        <taxon>Pseudomonadota</taxon>
        <taxon>Alphaproteobacteria</taxon>
        <taxon>Hyphomicrobiales</taxon>
        <taxon>Hyphomicrobiaceae</taxon>
        <taxon>Hyphomicrobium</taxon>
    </lineage>
</organism>
<feature type="transmembrane region" description="Helical" evidence="1">
    <location>
        <begin position="44"/>
        <end position="62"/>
    </location>
</feature>
<proteinExistence type="predicted"/>
<dbReference type="STRING" id="121290.APY04_2628"/>
<sequence length="136" mass="14568">MSLRSIPSIVFALIIYNAVVFVSGGTEVLGNSLFELPMLSGGHWSFKVGDAIILLTLFLLFAELIKSTYTSTSSLVDHGLSMVLFVVCLIEFLLAPLAATSTFFLITVATAIDVIAGFTIGIRVARRDLAIGGMEH</sequence>
<comment type="caution">
    <text evidence="2">The sequence shown here is derived from an EMBL/GenBank/DDBJ whole genome shotgun (WGS) entry which is preliminary data.</text>
</comment>
<keyword evidence="1" id="KW-0472">Membrane</keyword>
<feature type="transmembrane region" description="Helical" evidence="1">
    <location>
        <begin position="7"/>
        <end position="24"/>
    </location>
</feature>
<feature type="transmembrane region" description="Helical" evidence="1">
    <location>
        <begin position="103"/>
        <end position="125"/>
    </location>
</feature>
<dbReference type="RefSeq" id="WP_068463191.1">
    <property type="nucleotide sequence ID" value="NZ_JAEFBX010000001.1"/>
</dbReference>
<dbReference type="Proteomes" id="UP000059074">
    <property type="component" value="Unassembled WGS sequence"/>
</dbReference>
<reference evidence="2 3" key="1">
    <citation type="submission" date="2015-10" db="EMBL/GenBank/DDBJ databases">
        <title>Transcriptomic analysis of a linuron degrading triple-species bacterial consortium.</title>
        <authorList>
            <person name="Albers P."/>
        </authorList>
    </citation>
    <scope>NUCLEOTIDE SEQUENCE [LARGE SCALE GENOMIC DNA]</scope>
    <source>
        <strain evidence="2 3">WDL6</strain>
    </source>
</reference>
<gene>
    <name evidence="2" type="ORF">APY04_2628</name>
</gene>
<evidence type="ECO:0008006" key="4">
    <source>
        <dbReference type="Google" id="ProtNLM"/>
    </source>
</evidence>
<keyword evidence="1" id="KW-0812">Transmembrane</keyword>
<dbReference type="OrthoDB" id="9811032at2"/>
<dbReference type="PATRIC" id="fig|121290.4.peg.1940"/>
<dbReference type="AlphaFoldDB" id="A0A109BBN3"/>
<dbReference type="EMBL" id="LMTR01000075">
    <property type="protein sequence ID" value="KWT65781.1"/>
    <property type="molecule type" value="Genomic_DNA"/>
</dbReference>
<feature type="transmembrane region" description="Helical" evidence="1">
    <location>
        <begin position="74"/>
        <end position="97"/>
    </location>
</feature>
<evidence type="ECO:0000313" key="2">
    <source>
        <dbReference type="EMBL" id="KWT65781.1"/>
    </source>
</evidence>
<evidence type="ECO:0000256" key="1">
    <source>
        <dbReference type="SAM" id="Phobius"/>
    </source>
</evidence>
<evidence type="ECO:0000313" key="3">
    <source>
        <dbReference type="Proteomes" id="UP000059074"/>
    </source>
</evidence>
<accession>A0A109BBN3</accession>
<name>A0A109BBN3_HYPSL</name>
<protein>
    <recommendedName>
        <fullName evidence="4">Transmembrane protein</fullName>
    </recommendedName>
</protein>